<evidence type="ECO:0000256" key="7">
    <source>
        <dbReference type="ARBA" id="ARBA00022840"/>
    </source>
</evidence>
<dbReference type="SUPFAM" id="SSF54211">
    <property type="entry name" value="Ribosomal protein S5 domain 2-like"/>
    <property type="match status" value="1"/>
</dbReference>
<dbReference type="NCBIfam" id="NF003705">
    <property type="entry name" value="PRK05322.1"/>
    <property type="match status" value="1"/>
</dbReference>
<dbReference type="UniPathway" id="UPA00214"/>
<feature type="site" description="Transition state stabilizer" evidence="11">
    <location>
        <position position="28"/>
    </location>
</feature>
<evidence type="ECO:0000259" key="14">
    <source>
        <dbReference type="Pfam" id="PF08544"/>
    </source>
</evidence>
<evidence type="ECO:0000256" key="1">
    <source>
        <dbReference type="ARBA" id="ARBA00006566"/>
    </source>
</evidence>
<dbReference type="PRINTS" id="PR00473">
    <property type="entry name" value="GALCTOKINASE"/>
</dbReference>
<dbReference type="GO" id="GO:0000287">
    <property type="term" value="F:magnesium ion binding"/>
    <property type="evidence" value="ECO:0007669"/>
    <property type="project" value="UniProtKB-UniRule"/>
</dbReference>
<feature type="active site" description="Proton acceptor" evidence="11">
    <location>
        <position position="173"/>
    </location>
</feature>
<dbReference type="Gene3D" id="3.30.70.890">
    <property type="entry name" value="GHMP kinase, C-terminal domain"/>
    <property type="match status" value="1"/>
</dbReference>
<feature type="domain" description="GHMP kinase N-terminal" evidence="13">
    <location>
        <begin position="93"/>
        <end position="181"/>
    </location>
</feature>
<dbReference type="NCBIfam" id="NF003472">
    <property type="entry name" value="PRK05101.1"/>
    <property type="match status" value="1"/>
</dbReference>
<feature type="domain" description="GHMP kinase C-terminal" evidence="14">
    <location>
        <begin position="277"/>
        <end position="359"/>
    </location>
</feature>
<dbReference type="InterPro" id="IPR022963">
    <property type="entry name" value="Galactokinase_bac"/>
</dbReference>
<keyword evidence="6 11" id="KW-0418">Kinase</keyword>
<sequence length="380" mass="41289">MSRQELVTGLFKETFQADPQAVIHAPGRVNLIGEHTDYNGGFVLPAAINFGTDIACSLREDREVHILAADLEKEVISFSLDDIKHDEAHSWSNYVRGVLLSLMKVYPNIKGATLVVSGNVPQGAGLSSSASFEIAILKAFSQLNDLDLDGIKAALMGQEAENEFVGCSCGIMDQLISAMGKKDQAMLLDCESLEIQYTNVPTSLDLVIINSNVKRGLVDSEYNTRRQQCENAAKIMQVDTLRGADLAKLAEFKPQLSELEYKRAHHVITENQRTLDMLDALNAGEFAKVSELMKGSHASMRDDFEITTSQIDYLVEIVDQVIGSQGGVRMTGGGFGGCVVALVPKALTDAVKATINENYFNKTGLQADIFICSAEQGAFA</sequence>
<feature type="binding site" evidence="11">
    <location>
        <position position="161"/>
    </location>
    <ligand>
        <name>Mg(2+)</name>
        <dbReference type="ChEBI" id="CHEBI:18420"/>
    </ligand>
</feature>
<feature type="binding site" evidence="11">
    <location>
        <begin position="34"/>
        <end position="37"/>
    </location>
    <ligand>
        <name>substrate</name>
    </ligand>
</feature>
<dbReference type="EMBL" id="ARZY01000001">
    <property type="protein sequence ID" value="EWH12283.1"/>
    <property type="molecule type" value="Genomic_DNA"/>
</dbReference>
<proteinExistence type="inferred from homology"/>
<feature type="binding site" evidence="11">
    <location>
        <begin position="123"/>
        <end position="129"/>
    </location>
    <ligand>
        <name>ATP</name>
        <dbReference type="ChEBI" id="CHEBI:30616"/>
    </ligand>
</feature>
<comment type="caution">
    <text evidence="16">The sequence shown here is derived from an EMBL/GenBank/DDBJ whole genome shotgun (WGS) entry which is preliminary data.</text>
</comment>
<dbReference type="PANTHER" id="PTHR10457:SF7">
    <property type="entry name" value="GALACTOKINASE-RELATED"/>
    <property type="match status" value="1"/>
</dbReference>
<comment type="similarity">
    <text evidence="1 11">Belongs to the GHMP kinase family. GalK subfamily.</text>
</comment>
<dbReference type="InterPro" id="IPR000705">
    <property type="entry name" value="Galactokinase"/>
</dbReference>
<organism evidence="16 17">
    <name type="scientific">Catenovulum agarivorans DS-2</name>
    <dbReference type="NCBI Taxonomy" id="1328313"/>
    <lineage>
        <taxon>Bacteria</taxon>
        <taxon>Pseudomonadati</taxon>
        <taxon>Pseudomonadota</taxon>
        <taxon>Gammaproteobacteria</taxon>
        <taxon>Alteromonadales</taxon>
        <taxon>Alteromonadaceae</taxon>
        <taxon>Catenovulum</taxon>
    </lineage>
</organism>
<dbReference type="InterPro" id="IPR036554">
    <property type="entry name" value="GHMP_kinase_C_sf"/>
</dbReference>
<evidence type="ECO:0000256" key="4">
    <source>
        <dbReference type="ARBA" id="ARBA00022723"/>
    </source>
</evidence>
<dbReference type="InterPro" id="IPR019741">
    <property type="entry name" value="Galactokinase_CS"/>
</dbReference>
<dbReference type="InterPro" id="IPR019539">
    <property type="entry name" value="GalKase_N"/>
</dbReference>
<dbReference type="Gene3D" id="3.30.230.10">
    <property type="match status" value="1"/>
</dbReference>
<dbReference type="PRINTS" id="PR00959">
    <property type="entry name" value="MEVGALKINASE"/>
</dbReference>
<dbReference type="NCBIfam" id="TIGR00131">
    <property type="entry name" value="gal_kin"/>
    <property type="match status" value="1"/>
</dbReference>
<dbReference type="FunFam" id="3.30.230.10:FF:000017">
    <property type="entry name" value="Galactokinase"/>
    <property type="match status" value="1"/>
</dbReference>
<evidence type="ECO:0000256" key="6">
    <source>
        <dbReference type="ARBA" id="ARBA00022777"/>
    </source>
</evidence>
<dbReference type="InterPro" id="IPR006206">
    <property type="entry name" value="Mevalonate/galactokinase"/>
</dbReference>
<dbReference type="RefSeq" id="WP_035012746.1">
    <property type="nucleotide sequence ID" value="NZ_ARZY01000001.1"/>
</dbReference>
<gene>
    <name evidence="11" type="primary">galK</name>
    <name evidence="16" type="ORF">DS2_01140</name>
</gene>
<comment type="catalytic activity">
    <reaction evidence="11">
        <text>alpha-D-galactose + ATP = alpha-D-galactose 1-phosphate + ADP + H(+)</text>
        <dbReference type="Rhea" id="RHEA:13553"/>
        <dbReference type="ChEBI" id="CHEBI:15378"/>
        <dbReference type="ChEBI" id="CHEBI:28061"/>
        <dbReference type="ChEBI" id="CHEBI:30616"/>
        <dbReference type="ChEBI" id="CHEBI:58336"/>
        <dbReference type="ChEBI" id="CHEBI:456216"/>
        <dbReference type="EC" id="2.7.1.6"/>
    </reaction>
</comment>
<evidence type="ECO:0000313" key="17">
    <source>
        <dbReference type="Proteomes" id="UP000019276"/>
    </source>
</evidence>
<keyword evidence="10 11" id="KW-0119">Carbohydrate metabolism</keyword>
<dbReference type="PATRIC" id="fig|1328313.3.peg.239"/>
<dbReference type="AlphaFoldDB" id="W7QX18"/>
<protein>
    <recommendedName>
        <fullName evidence="11 12">Galactokinase</fullName>
        <ecNumber evidence="11 12">2.7.1.6</ecNumber>
    </recommendedName>
    <alternativeName>
        <fullName evidence="11">Galactose kinase</fullName>
    </alternativeName>
</protein>
<dbReference type="GO" id="GO:0006012">
    <property type="term" value="P:galactose metabolic process"/>
    <property type="evidence" value="ECO:0007669"/>
    <property type="project" value="UniProtKB-UniRule"/>
</dbReference>
<dbReference type="InterPro" id="IPR006204">
    <property type="entry name" value="GHMP_kinase_N_dom"/>
</dbReference>
<dbReference type="STRING" id="1328313.DS2_01140"/>
<comment type="subcellular location">
    <subcellularLocation>
        <location evidence="11">Cytoplasm</location>
    </subcellularLocation>
</comment>
<dbReference type="HAMAP" id="MF_00246">
    <property type="entry name" value="Galactokinase"/>
    <property type="match status" value="1"/>
</dbReference>
<keyword evidence="17" id="KW-1185">Reference proteome</keyword>
<dbReference type="Pfam" id="PF10509">
    <property type="entry name" value="GalKase_gal_bdg"/>
    <property type="match status" value="1"/>
</dbReference>
<dbReference type="Pfam" id="PF00288">
    <property type="entry name" value="GHMP_kinases_N"/>
    <property type="match status" value="1"/>
</dbReference>
<dbReference type="InterPro" id="IPR013750">
    <property type="entry name" value="GHMP_kinase_C_dom"/>
</dbReference>
<evidence type="ECO:0000256" key="12">
    <source>
        <dbReference type="NCBIfam" id="TIGR00131"/>
    </source>
</evidence>
<dbReference type="PANTHER" id="PTHR10457">
    <property type="entry name" value="MEVALONATE KINASE/GALACTOKINASE"/>
    <property type="match status" value="1"/>
</dbReference>
<evidence type="ECO:0000256" key="5">
    <source>
        <dbReference type="ARBA" id="ARBA00022741"/>
    </source>
</evidence>
<accession>W7QX18</accession>
<dbReference type="InterPro" id="IPR006203">
    <property type="entry name" value="GHMP_knse_ATP-bd_CS"/>
</dbReference>
<dbReference type="FunFam" id="3.30.70.890:FF:000001">
    <property type="entry name" value="Galactokinase"/>
    <property type="match status" value="1"/>
</dbReference>
<dbReference type="Proteomes" id="UP000019276">
    <property type="component" value="Unassembled WGS sequence"/>
</dbReference>
<dbReference type="GO" id="GO:0005829">
    <property type="term" value="C:cytosol"/>
    <property type="evidence" value="ECO:0007669"/>
    <property type="project" value="TreeGrafter"/>
</dbReference>
<evidence type="ECO:0000256" key="9">
    <source>
        <dbReference type="ARBA" id="ARBA00023144"/>
    </source>
</evidence>
<dbReference type="EC" id="2.7.1.6" evidence="11 12"/>
<feature type="binding site" evidence="11">
    <location>
        <position position="222"/>
    </location>
    <ligand>
        <name>substrate</name>
    </ligand>
</feature>
<dbReference type="PROSITE" id="PS00627">
    <property type="entry name" value="GHMP_KINASES_ATP"/>
    <property type="match status" value="1"/>
</dbReference>
<keyword evidence="7 11" id="KW-0067">ATP-binding</keyword>
<dbReference type="GO" id="GO:0004335">
    <property type="term" value="F:galactokinase activity"/>
    <property type="evidence" value="ECO:0007669"/>
    <property type="project" value="UniProtKB-UniRule"/>
</dbReference>
<evidence type="ECO:0000259" key="15">
    <source>
        <dbReference type="Pfam" id="PF10509"/>
    </source>
</evidence>
<keyword evidence="2 11" id="KW-0963">Cytoplasm</keyword>
<evidence type="ECO:0000256" key="2">
    <source>
        <dbReference type="ARBA" id="ARBA00022490"/>
    </source>
</evidence>
<evidence type="ECO:0000256" key="10">
    <source>
        <dbReference type="ARBA" id="ARBA00023277"/>
    </source>
</evidence>
<dbReference type="eggNOG" id="COG0153">
    <property type="taxonomic scope" value="Bacteria"/>
</dbReference>
<comment type="pathway">
    <text evidence="11">Carbohydrate metabolism; galactose metabolism.</text>
</comment>
<comment type="caution">
    <text evidence="11">Lacks conserved residue(s) required for the propagation of feature annotation.</text>
</comment>
<keyword evidence="4 11" id="KW-0479">Metal-binding</keyword>
<keyword evidence="8 11" id="KW-0460">Magnesium</keyword>
<dbReference type="SUPFAM" id="SSF55060">
    <property type="entry name" value="GHMP Kinase, C-terminal domain"/>
    <property type="match status" value="1"/>
</dbReference>
<keyword evidence="9 11" id="KW-0299">Galactose metabolism</keyword>
<evidence type="ECO:0000256" key="3">
    <source>
        <dbReference type="ARBA" id="ARBA00022679"/>
    </source>
</evidence>
<reference evidence="16 17" key="1">
    <citation type="journal article" date="2014" name="Genome Announc.">
        <title>Draft Genome Sequence of the Agar-Degrading Bacterium Catenovulum sp. Strain DS-2, Isolated from Intestines of Haliotis diversicolor.</title>
        <authorList>
            <person name="Shan D."/>
            <person name="Li X."/>
            <person name="Gu Z."/>
            <person name="Wei G."/>
            <person name="Gao Z."/>
            <person name="Shao Z."/>
        </authorList>
    </citation>
    <scope>NUCLEOTIDE SEQUENCE [LARGE SCALE GENOMIC DNA]</scope>
    <source>
        <strain evidence="16 17">DS-2</strain>
    </source>
</reference>
<comment type="function">
    <text evidence="11">Catalyzes the transfer of the gamma-phosphate of ATP to D-galactose to form alpha-D-galactose-1-phosphate (Gal-1-P).</text>
</comment>
<evidence type="ECO:0000259" key="13">
    <source>
        <dbReference type="Pfam" id="PF00288"/>
    </source>
</evidence>
<feature type="domain" description="Galactokinase N-terminal" evidence="15">
    <location>
        <begin position="10"/>
        <end position="57"/>
    </location>
</feature>
<evidence type="ECO:0000256" key="11">
    <source>
        <dbReference type="HAMAP-Rule" id="MF_00246"/>
    </source>
</evidence>
<dbReference type="InterPro" id="IPR014721">
    <property type="entry name" value="Ribsml_uS5_D2-typ_fold_subgr"/>
</dbReference>
<keyword evidence="5 11" id="KW-0547">Nucleotide-binding</keyword>
<evidence type="ECO:0000256" key="8">
    <source>
        <dbReference type="ARBA" id="ARBA00022842"/>
    </source>
</evidence>
<dbReference type="Pfam" id="PF08544">
    <property type="entry name" value="GHMP_kinases_C"/>
    <property type="match status" value="1"/>
</dbReference>
<dbReference type="OrthoDB" id="250531at2"/>
<dbReference type="InterPro" id="IPR020568">
    <property type="entry name" value="Ribosomal_Su5_D2-typ_SF"/>
</dbReference>
<feature type="binding site" evidence="11">
    <location>
        <position position="129"/>
    </location>
    <ligand>
        <name>Mg(2+)</name>
        <dbReference type="ChEBI" id="CHEBI:18420"/>
    </ligand>
</feature>
<dbReference type="GO" id="GO:0005524">
    <property type="term" value="F:ATP binding"/>
    <property type="evidence" value="ECO:0007669"/>
    <property type="project" value="UniProtKB-UniRule"/>
</dbReference>
<name>W7QX18_9ALTE</name>
<dbReference type="PIRSF" id="PIRSF000530">
    <property type="entry name" value="Galactokinase"/>
    <property type="match status" value="1"/>
</dbReference>
<evidence type="ECO:0000313" key="16">
    <source>
        <dbReference type="EMBL" id="EWH12283.1"/>
    </source>
</evidence>
<keyword evidence="3 11" id="KW-0808">Transferase</keyword>
<dbReference type="PROSITE" id="PS00106">
    <property type="entry name" value="GALACTOKINASE"/>
    <property type="match status" value="1"/>
</dbReference>